<organism evidence="1 2">
    <name type="scientific">Mediterraneibacter gnavus</name>
    <name type="common">Ruminococcus gnavus</name>
    <dbReference type="NCBI Taxonomy" id="33038"/>
    <lineage>
        <taxon>Bacteria</taxon>
        <taxon>Bacillati</taxon>
        <taxon>Bacillota</taxon>
        <taxon>Clostridia</taxon>
        <taxon>Lachnospirales</taxon>
        <taxon>Lachnospiraceae</taxon>
        <taxon>Mediterraneibacter</taxon>
    </lineage>
</organism>
<accession>A0A415S874</accession>
<dbReference type="RefSeq" id="WP_118444848.1">
    <property type="nucleotide sequence ID" value="NZ_JBCPGC010000042.1"/>
</dbReference>
<dbReference type="EMBL" id="QRQE01000029">
    <property type="protein sequence ID" value="RHM74023.1"/>
    <property type="molecule type" value="Genomic_DNA"/>
</dbReference>
<dbReference type="InterPro" id="IPR056238">
    <property type="entry name" value="YunG-like"/>
</dbReference>
<dbReference type="Pfam" id="PF24585">
    <property type="entry name" value="YunG"/>
    <property type="match status" value="1"/>
</dbReference>
<reference evidence="1 2" key="1">
    <citation type="submission" date="2018-08" db="EMBL/GenBank/DDBJ databases">
        <title>A genome reference for cultivated species of the human gut microbiota.</title>
        <authorList>
            <person name="Zou Y."/>
            <person name="Xue W."/>
            <person name="Luo G."/>
        </authorList>
    </citation>
    <scope>NUCLEOTIDE SEQUENCE [LARGE SCALE GENOMIC DNA]</scope>
    <source>
        <strain evidence="1 2">AF33-12</strain>
    </source>
</reference>
<comment type="caution">
    <text evidence="1">The sequence shown here is derived from an EMBL/GenBank/DDBJ whole genome shotgun (WGS) entry which is preliminary data.</text>
</comment>
<protein>
    <submittedName>
        <fullName evidence="1">Uncharacterized protein</fullName>
    </submittedName>
</protein>
<evidence type="ECO:0000313" key="1">
    <source>
        <dbReference type="EMBL" id="RHM74023.1"/>
    </source>
</evidence>
<sequence>MFTTNSGRFISYYGRAHTLDIQRQDRNTSTISTIDQLFNVLLNVWCKETAYPSCQKDYDYDNDPTYGQCAITATLVYDLFGGTIHKLKVDGGGTHYFNKINGHYIDLTSDQFDLYDIPLEYVPNEVVPREYCGMNADTKRRYQLLVDFVNKWTLEHKK</sequence>
<dbReference type="Proteomes" id="UP000285610">
    <property type="component" value="Unassembled WGS sequence"/>
</dbReference>
<proteinExistence type="predicted"/>
<name>A0A415S874_MEDGN</name>
<dbReference type="AlphaFoldDB" id="A0A415S874"/>
<evidence type="ECO:0000313" key="2">
    <source>
        <dbReference type="Proteomes" id="UP000285610"/>
    </source>
</evidence>
<gene>
    <name evidence="1" type="ORF">DWZ50_11895</name>
</gene>